<dbReference type="Proteomes" id="UP000708208">
    <property type="component" value="Unassembled WGS sequence"/>
</dbReference>
<dbReference type="EMBL" id="CAJVCH010397311">
    <property type="protein sequence ID" value="CAG7817561.1"/>
    <property type="molecule type" value="Genomic_DNA"/>
</dbReference>
<gene>
    <name evidence="1" type="ORF">AFUS01_LOCUS28120</name>
</gene>
<keyword evidence="2" id="KW-1185">Reference proteome</keyword>
<name>A0A8J2KGL7_9HEXA</name>
<sequence length="75" mass="8603">MKFKNAAMFALAFKKLQAKGNRITPRDRQYIFDEYSSPLKDSTESLQDENKKNVRIQTEAVDEMSLSKKVKGSSN</sequence>
<protein>
    <submittedName>
        <fullName evidence="1">Uncharacterized protein</fullName>
    </submittedName>
</protein>
<evidence type="ECO:0000313" key="1">
    <source>
        <dbReference type="EMBL" id="CAG7817561.1"/>
    </source>
</evidence>
<accession>A0A8J2KGL7</accession>
<evidence type="ECO:0000313" key="2">
    <source>
        <dbReference type="Proteomes" id="UP000708208"/>
    </source>
</evidence>
<proteinExistence type="predicted"/>
<comment type="caution">
    <text evidence="1">The sequence shown here is derived from an EMBL/GenBank/DDBJ whole genome shotgun (WGS) entry which is preliminary data.</text>
</comment>
<organism evidence="1 2">
    <name type="scientific">Allacma fusca</name>
    <dbReference type="NCBI Taxonomy" id="39272"/>
    <lineage>
        <taxon>Eukaryota</taxon>
        <taxon>Metazoa</taxon>
        <taxon>Ecdysozoa</taxon>
        <taxon>Arthropoda</taxon>
        <taxon>Hexapoda</taxon>
        <taxon>Collembola</taxon>
        <taxon>Symphypleona</taxon>
        <taxon>Sminthuridae</taxon>
        <taxon>Allacma</taxon>
    </lineage>
</organism>
<reference evidence="1" key="1">
    <citation type="submission" date="2021-06" db="EMBL/GenBank/DDBJ databases">
        <authorList>
            <person name="Hodson N. C."/>
            <person name="Mongue J. A."/>
            <person name="Jaron S. K."/>
        </authorList>
    </citation>
    <scope>NUCLEOTIDE SEQUENCE</scope>
</reference>
<dbReference type="AlphaFoldDB" id="A0A8J2KGL7"/>